<dbReference type="AlphaFoldDB" id="A0A5H2V794"/>
<proteinExistence type="predicted"/>
<evidence type="ECO:0000313" key="1">
    <source>
        <dbReference type="EMBL" id="BBB05408.1"/>
    </source>
</evidence>
<dbReference type="EMBL" id="LC325489">
    <property type="protein sequence ID" value="BBB05408.1"/>
    <property type="molecule type" value="Genomic_DNA"/>
</dbReference>
<name>A0A5H2V794_TURGL</name>
<accession>A0A5H2V794</accession>
<protein>
    <submittedName>
        <fullName evidence="1">ORF159 protein</fullName>
    </submittedName>
</protein>
<sequence length="159" mass="18796">MAFNLFTTFTERLRLVSWRSVFEDTRSLRRFLIRIALVATGLVSKESAIVCHVLAGKVLRMYKTSRDPCLRIIVSLPLLSIYFRPDSIAKSNRKQRPWKEKIFHPDSRKMSCHCEPLPYQTRFDRQAPLQEYSIYPKPRKRLELDPQQNSTVVVQHDKF</sequence>
<reference evidence="1" key="1">
    <citation type="submission" date="2024-06" db="EMBL/GenBank/DDBJ databases">
        <title>Organellar genome sequences of Turritis glabra.</title>
        <authorList>
            <person name="Kawabe A."/>
        </authorList>
    </citation>
    <scope>NUCLEOTIDE SEQUENCE</scope>
    <source>
        <strain evidence="1">OhmiShirahama</strain>
    </source>
</reference>
<geneLocation type="mitochondrion" evidence="1"/>
<keyword evidence="1" id="KW-0496">Mitochondrion</keyword>
<organism evidence="1">
    <name type="scientific">Turritis glabra</name>
    <name type="common">Tower mustard</name>
    <name type="synonym">Arabis glabra</name>
    <dbReference type="NCBI Taxonomy" id="63678"/>
    <lineage>
        <taxon>Eukaryota</taxon>
        <taxon>Viridiplantae</taxon>
        <taxon>Streptophyta</taxon>
        <taxon>Embryophyta</taxon>
        <taxon>Tracheophyta</taxon>
        <taxon>Spermatophyta</taxon>
        <taxon>Magnoliopsida</taxon>
        <taxon>eudicotyledons</taxon>
        <taxon>Gunneridae</taxon>
        <taxon>Pentapetalae</taxon>
        <taxon>rosids</taxon>
        <taxon>malvids</taxon>
        <taxon>Brassicales</taxon>
        <taxon>Brassicaceae</taxon>
        <taxon>Turritideae</taxon>
        <taxon>Turritis</taxon>
    </lineage>
</organism>